<name>A0AAD4RAE4_9BILA</name>
<keyword evidence="2" id="KW-1185">Reference proteome</keyword>
<accession>A0AAD4RAE4</accession>
<reference evidence="1" key="1">
    <citation type="submission" date="2022-01" db="EMBL/GenBank/DDBJ databases">
        <title>Genome Sequence Resource for Two Populations of Ditylenchus destructor, the Migratory Endoparasitic Phytonematode.</title>
        <authorList>
            <person name="Zhang H."/>
            <person name="Lin R."/>
            <person name="Xie B."/>
        </authorList>
    </citation>
    <scope>NUCLEOTIDE SEQUENCE</scope>
    <source>
        <strain evidence="1">BazhouSP</strain>
    </source>
</reference>
<gene>
    <name evidence="1" type="ORF">DdX_04757</name>
</gene>
<dbReference type="AlphaFoldDB" id="A0AAD4RAE4"/>
<proteinExistence type="predicted"/>
<dbReference type="Proteomes" id="UP001201812">
    <property type="component" value="Unassembled WGS sequence"/>
</dbReference>
<comment type="caution">
    <text evidence="1">The sequence shown here is derived from an EMBL/GenBank/DDBJ whole genome shotgun (WGS) entry which is preliminary data.</text>
</comment>
<evidence type="ECO:0000313" key="2">
    <source>
        <dbReference type="Proteomes" id="UP001201812"/>
    </source>
</evidence>
<evidence type="ECO:0000313" key="1">
    <source>
        <dbReference type="EMBL" id="KAI1720522.1"/>
    </source>
</evidence>
<organism evidence="1 2">
    <name type="scientific">Ditylenchus destructor</name>
    <dbReference type="NCBI Taxonomy" id="166010"/>
    <lineage>
        <taxon>Eukaryota</taxon>
        <taxon>Metazoa</taxon>
        <taxon>Ecdysozoa</taxon>
        <taxon>Nematoda</taxon>
        <taxon>Chromadorea</taxon>
        <taxon>Rhabditida</taxon>
        <taxon>Tylenchina</taxon>
        <taxon>Tylenchomorpha</taxon>
        <taxon>Sphaerularioidea</taxon>
        <taxon>Anguinidae</taxon>
        <taxon>Anguininae</taxon>
        <taxon>Ditylenchus</taxon>
    </lineage>
</organism>
<dbReference type="EMBL" id="JAKKPZ010000005">
    <property type="protein sequence ID" value="KAI1720522.1"/>
    <property type="molecule type" value="Genomic_DNA"/>
</dbReference>
<sequence length="108" mass="12698">MRDERSRKRGNHPDSLRGVRRTLLADVCEWLVGAVSWPIVKKTKETEVVVRQSWFHVSHQFKRPSEQKQLERYMLFGQKKPFTTIELEQKQQDKHSIGAVISQKLNIG</sequence>
<protein>
    <submittedName>
        <fullName evidence="1">Uncharacterized protein</fullName>
    </submittedName>
</protein>